<sequence length="528" mass="59297">MTFAKGLLCNGKTGVSTALNAVLELYAGKLARTVLRGPCYRKAVGLPNHPLAVLATRIPWASIEAALAPVFERRAREGRLSEGVDLFGVVPELVGVGVSSAGRPRLPCRLMVGLLYLKHAYNESDESVCERWAENNYWQYFCGEEYFQPRPPCDPTNLVRFRQALGEAGVEELLATTIAAAVQMKAVAPVEFERVIVDTTVQEKAIAYPTDSRLLEVARAKLVQLAQHAGLALKQTYEREGKSLRRRAGGYAHAKQFKRLRRVLKRQRTVLGRLLRDIERKLPGATRERQAQLRVWLERAWRICRQRPKDKGKLYALHAPEVECIGKGKARQPYEFGVKVSLAITEKQGLIIGARAFPGNPYDGHTLAEQLEQSSILLQDLPGTPKPKTVLVDLGFRGVDAEVSSVHLIHRGKHKTLTNSQRRWLKRRQAIEPIIGHVKHDHGMQRCRLKGQTGDALHAVLCAAGYNLRWLLRAIVRLGLTPVFFILARLHWLVNVTPHPLTPHRDHFRPANFPSPTDRTFGFARHAK</sequence>
<dbReference type="InterPro" id="IPR002559">
    <property type="entry name" value="Transposase_11"/>
</dbReference>
<dbReference type="GO" id="GO:0003677">
    <property type="term" value="F:DNA binding"/>
    <property type="evidence" value="ECO:0007669"/>
    <property type="project" value="InterPro"/>
</dbReference>
<feature type="domain" description="Transposase IS4-like" evidence="1">
    <location>
        <begin position="327"/>
        <end position="468"/>
    </location>
</feature>
<evidence type="ECO:0008006" key="5">
    <source>
        <dbReference type="Google" id="ProtNLM"/>
    </source>
</evidence>
<name>A0A158KTA7_9BURK</name>
<organism evidence="3 4">
    <name type="scientific">Caballeronia choica</name>
    <dbReference type="NCBI Taxonomy" id="326476"/>
    <lineage>
        <taxon>Bacteria</taxon>
        <taxon>Pseudomonadati</taxon>
        <taxon>Pseudomonadota</taxon>
        <taxon>Betaproteobacteria</taxon>
        <taxon>Burkholderiales</taxon>
        <taxon>Burkholderiaceae</taxon>
        <taxon>Caballeronia</taxon>
    </lineage>
</organism>
<keyword evidence="4" id="KW-1185">Reference proteome</keyword>
<proteinExistence type="predicted"/>
<dbReference type="Pfam" id="PF05598">
    <property type="entry name" value="DUF772"/>
    <property type="match status" value="1"/>
</dbReference>
<evidence type="ECO:0000259" key="2">
    <source>
        <dbReference type="Pfam" id="PF05598"/>
    </source>
</evidence>
<dbReference type="NCBIfam" id="NF033578">
    <property type="entry name" value="transpos_IS5_1"/>
    <property type="match status" value="1"/>
</dbReference>
<dbReference type="AlphaFoldDB" id="A0A158KTA7"/>
<dbReference type="PANTHER" id="PTHR33803">
    <property type="entry name" value="IS1478 TRANSPOSASE"/>
    <property type="match status" value="1"/>
</dbReference>
<protein>
    <recommendedName>
        <fullName evidence="5">Transposase</fullName>
    </recommendedName>
</protein>
<dbReference type="GO" id="GO:0004803">
    <property type="term" value="F:transposase activity"/>
    <property type="evidence" value="ECO:0007669"/>
    <property type="project" value="InterPro"/>
</dbReference>
<accession>A0A158KTA7</accession>
<dbReference type="Proteomes" id="UP000054770">
    <property type="component" value="Unassembled WGS sequence"/>
</dbReference>
<evidence type="ECO:0000313" key="3">
    <source>
        <dbReference type="EMBL" id="SAL84368.1"/>
    </source>
</evidence>
<dbReference type="InterPro" id="IPR047710">
    <property type="entry name" value="Transpos_IS5-like"/>
</dbReference>
<dbReference type="EMBL" id="FCON02000158">
    <property type="protein sequence ID" value="SAL84368.1"/>
    <property type="molecule type" value="Genomic_DNA"/>
</dbReference>
<dbReference type="PANTHER" id="PTHR33803:SF3">
    <property type="entry name" value="BLL1974 PROTEIN"/>
    <property type="match status" value="1"/>
</dbReference>
<dbReference type="InterPro" id="IPR008490">
    <property type="entry name" value="Transposase_InsH_N"/>
</dbReference>
<evidence type="ECO:0000313" key="4">
    <source>
        <dbReference type="Proteomes" id="UP000054770"/>
    </source>
</evidence>
<reference evidence="3" key="1">
    <citation type="submission" date="2016-01" db="EMBL/GenBank/DDBJ databases">
        <authorList>
            <person name="Peeters C."/>
        </authorList>
    </citation>
    <scope>NUCLEOTIDE SEQUENCE [LARGE SCALE GENOMIC DNA]</scope>
    <source>
        <strain evidence="3">LMG 22940</strain>
    </source>
</reference>
<dbReference type="GO" id="GO:0006313">
    <property type="term" value="P:DNA transposition"/>
    <property type="evidence" value="ECO:0007669"/>
    <property type="project" value="InterPro"/>
</dbReference>
<comment type="caution">
    <text evidence="3">The sequence shown here is derived from an EMBL/GenBank/DDBJ whole genome shotgun (WGS) entry which is preliminary data.</text>
</comment>
<gene>
    <name evidence="3" type="ORF">AWB68_07276</name>
</gene>
<feature type="domain" description="Transposase InsH N-terminal" evidence="2">
    <location>
        <begin position="98"/>
        <end position="163"/>
    </location>
</feature>
<evidence type="ECO:0000259" key="1">
    <source>
        <dbReference type="Pfam" id="PF01609"/>
    </source>
</evidence>
<dbReference type="Pfam" id="PF01609">
    <property type="entry name" value="DDE_Tnp_1"/>
    <property type="match status" value="1"/>
</dbReference>